<proteinExistence type="predicted"/>
<protein>
    <submittedName>
        <fullName evidence="1">Uncharacterized protein</fullName>
    </submittedName>
</protein>
<organism evidence="1">
    <name type="scientific">Arundo donax</name>
    <name type="common">Giant reed</name>
    <name type="synonym">Donax arundinaceus</name>
    <dbReference type="NCBI Taxonomy" id="35708"/>
    <lineage>
        <taxon>Eukaryota</taxon>
        <taxon>Viridiplantae</taxon>
        <taxon>Streptophyta</taxon>
        <taxon>Embryophyta</taxon>
        <taxon>Tracheophyta</taxon>
        <taxon>Spermatophyta</taxon>
        <taxon>Magnoliopsida</taxon>
        <taxon>Liliopsida</taxon>
        <taxon>Poales</taxon>
        <taxon>Poaceae</taxon>
        <taxon>PACMAD clade</taxon>
        <taxon>Arundinoideae</taxon>
        <taxon>Arundineae</taxon>
        <taxon>Arundo</taxon>
    </lineage>
</organism>
<reference evidence="1" key="1">
    <citation type="submission" date="2014-09" db="EMBL/GenBank/DDBJ databases">
        <authorList>
            <person name="Magalhaes I.L.F."/>
            <person name="Oliveira U."/>
            <person name="Santos F.R."/>
            <person name="Vidigal T.H.D.A."/>
            <person name="Brescovit A.D."/>
            <person name="Santos A.J."/>
        </authorList>
    </citation>
    <scope>NUCLEOTIDE SEQUENCE</scope>
    <source>
        <tissue evidence="1">Shoot tissue taken approximately 20 cm above the soil surface</tissue>
    </source>
</reference>
<dbReference type="AlphaFoldDB" id="A0A0A9E9N2"/>
<accession>A0A0A9E9N2</accession>
<sequence>MSYFCKNKANACTFWISTIIKCSAPGC</sequence>
<evidence type="ECO:0000313" key="1">
    <source>
        <dbReference type="EMBL" id="JAD97494.1"/>
    </source>
</evidence>
<dbReference type="EMBL" id="GBRH01200401">
    <property type="protein sequence ID" value="JAD97494.1"/>
    <property type="molecule type" value="Transcribed_RNA"/>
</dbReference>
<reference evidence="1" key="2">
    <citation type="journal article" date="2015" name="Data Brief">
        <title>Shoot transcriptome of the giant reed, Arundo donax.</title>
        <authorList>
            <person name="Barrero R.A."/>
            <person name="Guerrero F.D."/>
            <person name="Moolhuijzen P."/>
            <person name="Goolsby J.A."/>
            <person name="Tidwell J."/>
            <person name="Bellgard S.E."/>
            <person name="Bellgard M.I."/>
        </authorList>
    </citation>
    <scope>NUCLEOTIDE SEQUENCE</scope>
    <source>
        <tissue evidence="1">Shoot tissue taken approximately 20 cm above the soil surface</tissue>
    </source>
</reference>
<name>A0A0A9E9N2_ARUDO</name>